<evidence type="ECO:0000256" key="1">
    <source>
        <dbReference type="SAM" id="MobiDB-lite"/>
    </source>
</evidence>
<comment type="caution">
    <text evidence="5">The sequence shown here is derived from an EMBL/GenBank/DDBJ whole genome shotgun (WGS) entry which is preliminary data.</text>
</comment>
<evidence type="ECO:0000256" key="2">
    <source>
        <dbReference type="SAM" id="Phobius"/>
    </source>
</evidence>
<feature type="compositionally biased region" description="Basic and acidic residues" evidence="1">
    <location>
        <begin position="63"/>
        <end position="72"/>
    </location>
</feature>
<feature type="region of interest" description="Disordered" evidence="1">
    <location>
        <begin position="135"/>
        <end position="210"/>
    </location>
</feature>
<keyword evidence="6" id="KW-1185">Reference proteome</keyword>
<dbReference type="EMBL" id="JBHSKG010000021">
    <property type="protein sequence ID" value="MFC5142157.1"/>
    <property type="molecule type" value="Genomic_DNA"/>
</dbReference>
<keyword evidence="2" id="KW-0472">Membrane</keyword>
<keyword evidence="2" id="KW-1133">Transmembrane helix</keyword>
<feature type="transmembrane region" description="Helical" evidence="2">
    <location>
        <begin position="213"/>
        <end position="230"/>
    </location>
</feature>
<evidence type="ECO:0000256" key="3">
    <source>
        <dbReference type="SAM" id="SignalP"/>
    </source>
</evidence>
<protein>
    <submittedName>
        <fullName evidence="5">Excalibur calcium-binding domain-containing protein</fullName>
    </submittedName>
</protein>
<gene>
    <name evidence="5" type="ORF">ACFPK1_28280</name>
</gene>
<feature type="signal peptide" evidence="3">
    <location>
        <begin position="1"/>
        <end position="36"/>
    </location>
</feature>
<keyword evidence="2" id="KW-0812">Transmembrane</keyword>
<feature type="compositionally biased region" description="Low complexity" evidence="1">
    <location>
        <begin position="92"/>
        <end position="120"/>
    </location>
</feature>
<feature type="compositionally biased region" description="Acidic residues" evidence="1">
    <location>
        <begin position="138"/>
        <end position="176"/>
    </location>
</feature>
<reference evidence="6" key="1">
    <citation type="journal article" date="2019" name="Int. J. Syst. Evol. Microbiol.">
        <title>The Global Catalogue of Microorganisms (GCM) 10K type strain sequencing project: providing services to taxonomists for standard genome sequencing and annotation.</title>
        <authorList>
            <consortium name="The Broad Institute Genomics Platform"/>
            <consortium name="The Broad Institute Genome Sequencing Center for Infectious Disease"/>
            <person name="Wu L."/>
            <person name="Ma J."/>
        </authorList>
    </citation>
    <scope>NUCLEOTIDE SEQUENCE [LARGE SCALE GENOMIC DNA]</scope>
    <source>
        <strain evidence="6">XZYJ18</strain>
    </source>
</reference>
<evidence type="ECO:0000313" key="5">
    <source>
        <dbReference type="EMBL" id="MFC5142157.1"/>
    </source>
</evidence>
<dbReference type="SMART" id="SM00894">
    <property type="entry name" value="Excalibur"/>
    <property type="match status" value="2"/>
</dbReference>
<evidence type="ECO:0000259" key="4">
    <source>
        <dbReference type="SMART" id="SM00894"/>
    </source>
</evidence>
<accession>A0ABV9ZPM1</accession>
<organism evidence="5 6">
    <name type="scientific">Actinomycetospora rhizophila</name>
    <dbReference type="NCBI Taxonomy" id="1416876"/>
    <lineage>
        <taxon>Bacteria</taxon>
        <taxon>Bacillati</taxon>
        <taxon>Actinomycetota</taxon>
        <taxon>Actinomycetes</taxon>
        <taxon>Pseudonocardiales</taxon>
        <taxon>Pseudonocardiaceae</taxon>
        <taxon>Actinomycetospora</taxon>
    </lineage>
</organism>
<dbReference type="Proteomes" id="UP001596175">
    <property type="component" value="Unassembled WGS sequence"/>
</dbReference>
<dbReference type="Pfam" id="PF05901">
    <property type="entry name" value="Excalibur"/>
    <property type="match status" value="2"/>
</dbReference>
<sequence>MPAHRAVRRTRRTRAATLGTLTLLGVFGPGAGMALAAGAGDKNCDDFTYQEDAQDFFDTTAGDPHDLDRNDDGVACESLPSRGSASEELGLTDDSTSSSGSTSSTTHGTSNSSSTWTWPTQDRDCADFSSRAEAQAVLDDDPSDPERLDADDDGIACESYDYGDDGSDDDRDDSSDVDVRPAAATDTSAPAHRYPVGGVEAGDGSAPSDGSDALAYALMGSAAVAGAVAVRHARPGRHRRA</sequence>
<feature type="domain" description="Excalibur calcium-binding" evidence="4">
    <location>
        <begin position="121"/>
        <end position="158"/>
    </location>
</feature>
<feature type="domain" description="Excalibur calcium-binding" evidence="4">
    <location>
        <begin position="40"/>
        <end position="77"/>
    </location>
</feature>
<evidence type="ECO:0000313" key="6">
    <source>
        <dbReference type="Proteomes" id="UP001596175"/>
    </source>
</evidence>
<dbReference type="RefSeq" id="WP_378024286.1">
    <property type="nucleotide sequence ID" value="NZ_JBHSKG010000021.1"/>
</dbReference>
<dbReference type="InterPro" id="IPR008613">
    <property type="entry name" value="Excalibur_Ca-bd_domain"/>
</dbReference>
<keyword evidence="3" id="KW-0732">Signal</keyword>
<feature type="region of interest" description="Disordered" evidence="1">
    <location>
        <begin position="57"/>
        <end position="122"/>
    </location>
</feature>
<proteinExistence type="predicted"/>
<feature type="chain" id="PRO_5046674414" evidence="3">
    <location>
        <begin position="37"/>
        <end position="241"/>
    </location>
</feature>
<name>A0ABV9ZPM1_9PSEU</name>